<name>A0A554N998_9EURY</name>
<dbReference type="InterPro" id="IPR024087">
    <property type="entry name" value="Creatininase-like_sf"/>
</dbReference>
<dbReference type="GO" id="GO:0046872">
    <property type="term" value="F:metal ion binding"/>
    <property type="evidence" value="ECO:0007669"/>
    <property type="project" value="UniProtKB-KW"/>
</dbReference>
<keyword evidence="4" id="KW-0862">Zinc</keyword>
<organism evidence="5 6">
    <name type="scientific">Haloglomus irregulare</name>
    <dbReference type="NCBI Taxonomy" id="2234134"/>
    <lineage>
        <taxon>Archaea</taxon>
        <taxon>Methanobacteriati</taxon>
        <taxon>Methanobacteriota</taxon>
        <taxon>Stenosarchaea group</taxon>
        <taxon>Halobacteria</taxon>
        <taxon>Halobacteriales</taxon>
        <taxon>Natronomonadaceae</taxon>
        <taxon>Haloglomus</taxon>
    </lineage>
</organism>
<dbReference type="InParanoid" id="A0A554N998"/>
<dbReference type="Gene3D" id="3.40.50.10310">
    <property type="entry name" value="Creatininase"/>
    <property type="match status" value="1"/>
</dbReference>
<evidence type="ECO:0000313" key="5">
    <source>
        <dbReference type="EMBL" id="TSD13951.1"/>
    </source>
</evidence>
<dbReference type="Proteomes" id="UP000319894">
    <property type="component" value="Unassembled WGS sequence"/>
</dbReference>
<proteinExistence type="predicted"/>
<dbReference type="AlphaFoldDB" id="A0A554N998"/>
<comment type="cofactor">
    <cofactor evidence="1">
        <name>Zn(2+)</name>
        <dbReference type="ChEBI" id="CHEBI:29105"/>
    </cofactor>
</comment>
<dbReference type="Pfam" id="PF02633">
    <property type="entry name" value="Creatininase"/>
    <property type="match status" value="1"/>
</dbReference>
<dbReference type="SUPFAM" id="SSF102215">
    <property type="entry name" value="Creatininase"/>
    <property type="match status" value="1"/>
</dbReference>
<dbReference type="EMBL" id="QMDX01000005">
    <property type="protein sequence ID" value="TSD13951.1"/>
    <property type="molecule type" value="Genomic_DNA"/>
</dbReference>
<evidence type="ECO:0000256" key="4">
    <source>
        <dbReference type="ARBA" id="ARBA00022833"/>
    </source>
</evidence>
<sequence length="264" mass="29306">MYLADEAWPDLESYLDAESVALVPLGSTEQHGPHLPEGTDHLIAEGLARAAADRGGYLCTPTVNIGVSPHHKQFPGTMWVGAPEFRDYVESFTRNLTYHGLDRVVYVNAHGGNIEHLQEVGRRLYDDETAFAVEWMWDESIPELVDELFAENGPHGGPKETAMIQHLRPELVHGDRLESARDGGVLMSELEEAEPDGRRRGMVNGARVFYDAADNTDNGVLGDQTDASAAKGEQLFEAACEQLVELCDWLSARETEELRPKPRR</sequence>
<keyword evidence="3" id="KW-0378">Hydrolase</keyword>
<dbReference type="PANTHER" id="PTHR35005">
    <property type="entry name" value="3-DEHYDRO-SCYLLO-INOSOSE HYDROLASE"/>
    <property type="match status" value="1"/>
</dbReference>
<evidence type="ECO:0000256" key="3">
    <source>
        <dbReference type="ARBA" id="ARBA00022801"/>
    </source>
</evidence>
<dbReference type="GO" id="GO:0016811">
    <property type="term" value="F:hydrolase activity, acting on carbon-nitrogen (but not peptide) bonds, in linear amides"/>
    <property type="evidence" value="ECO:0007669"/>
    <property type="project" value="TreeGrafter"/>
</dbReference>
<evidence type="ECO:0000313" key="6">
    <source>
        <dbReference type="Proteomes" id="UP000319894"/>
    </source>
</evidence>
<evidence type="ECO:0000256" key="1">
    <source>
        <dbReference type="ARBA" id="ARBA00001947"/>
    </source>
</evidence>
<dbReference type="GO" id="GO:0009231">
    <property type="term" value="P:riboflavin biosynthetic process"/>
    <property type="evidence" value="ECO:0007669"/>
    <property type="project" value="TreeGrafter"/>
</dbReference>
<keyword evidence="2" id="KW-0479">Metal-binding</keyword>
<dbReference type="RefSeq" id="WP_144262001.1">
    <property type="nucleotide sequence ID" value="NZ_QMDX01000005.1"/>
</dbReference>
<accession>A0A554N998</accession>
<dbReference type="InterPro" id="IPR003785">
    <property type="entry name" value="Creatininase/forma_Hydrolase"/>
</dbReference>
<dbReference type="OrthoDB" id="46121at2157"/>
<evidence type="ECO:0000256" key="2">
    <source>
        <dbReference type="ARBA" id="ARBA00022723"/>
    </source>
</evidence>
<gene>
    <name evidence="5" type="ORF">DP107_09905</name>
</gene>
<reference evidence="5 6" key="1">
    <citation type="submission" date="2018-06" db="EMBL/GenBank/DDBJ databases">
        <title>Natronomonas sp. F16-60 a new haloarchaeon isolated from a solar saltern of Isla Cristina, Huelva, Spain.</title>
        <authorList>
            <person name="Duran-Viseras A."/>
            <person name="Sanchez-Porro C."/>
            <person name="Ventosa A."/>
        </authorList>
    </citation>
    <scope>NUCLEOTIDE SEQUENCE [LARGE SCALE GENOMIC DNA]</scope>
    <source>
        <strain evidence="5 6">F16-60</strain>
    </source>
</reference>
<dbReference type="PANTHER" id="PTHR35005:SF1">
    <property type="entry name" value="2-AMINO-5-FORMYLAMINO-6-RIBOSYLAMINOPYRIMIDIN-4(3H)-ONE 5'-MONOPHOSPHATE DEFORMYLASE"/>
    <property type="match status" value="1"/>
</dbReference>
<protein>
    <submittedName>
        <fullName evidence="5">Creatininase family protein</fullName>
    </submittedName>
</protein>
<keyword evidence="6" id="KW-1185">Reference proteome</keyword>
<comment type="caution">
    <text evidence="5">The sequence shown here is derived from an EMBL/GenBank/DDBJ whole genome shotgun (WGS) entry which is preliminary data.</text>
</comment>